<dbReference type="EMBL" id="QXDC01000002">
    <property type="protein sequence ID" value="RIA46676.1"/>
    <property type="molecule type" value="Genomic_DNA"/>
</dbReference>
<keyword evidence="1" id="KW-1133">Transmembrane helix</keyword>
<protein>
    <submittedName>
        <fullName evidence="2">Uncharacterized protein</fullName>
    </submittedName>
</protein>
<organism evidence="2 3">
    <name type="scientific">Hephaestia caeni</name>
    <dbReference type="NCBI Taxonomy" id="645617"/>
    <lineage>
        <taxon>Bacteria</taxon>
        <taxon>Pseudomonadati</taxon>
        <taxon>Pseudomonadota</taxon>
        <taxon>Alphaproteobacteria</taxon>
        <taxon>Sphingomonadales</taxon>
        <taxon>Sphingomonadaceae</taxon>
        <taxon>Hephaestia</taxon>
    </lineage>
</organism>
<feature type="transmembrane region" description="Helical" evidence="1">
    <location>
        <begin position="6"/>
        <end position="29"/>
    </location>
</feature>
<keyword evidence="1" id="KW-0472">Membrane</keyword>
<sequence>MSGSLAIAVVAGAVFAPIGGLTAGIITYIEYAKHPLPKGAALKEAIRSGVVAVFVLIALAAVFGLFMGWR</sequence>
<dbReference type="Proteomes" id="UP000266568">
    <property type="component" value="Unassembled WGS sequence"/>
</dbReference>
<evidence type="ECO:0000313" key="3">
    <source>
        <dbReference type="Proteomes" id="UP000266568"/>
    </source>
</evidence>
<evidence type="ECO:0000256" key="1">
    <source>
        <dbReference type="SAM" id="Phobius"/>
    </source>
</evidence>
<keyword evidence="1" id="KW-0812">Transmembrane</keyword>
<feature type="transmembrane region" description="Helical" evidence="1">
    <location>
        <begin position="50"/>
        <end position="69"/>
    </location>
</feature>
<evidence type="ECO:0000313" key="2">
    <source>
        <dbReference type="EMBL" id="RIA46676.1"/>
    </source>
</evidence>
<name>A0A397PAS6_9SPHN</name>
<comment type="caution">
    <text evidence="2">The sequence shown here is derived from an EMBL/GenBank/DDBJ whole genome shotgun (WGS) entry which is preliminary data.</text>
</comment>
<proteinExistence type="predicted"/>
<gene>
    <name evidence="2" type="ORF">DFR49_1224</name>
</gene>
<reference evidence="2 3" key="1">
    <citation type="submission" date="2018-08" db="EMBL/GenBank/DDBJ databases">
        <title>Genomic Encyclopedia of Type Strains, Phase IV (KMG-IV): sequencing the most valuable type-strain genomes for metagenomic binning, comparative biology and taxonomic classification.</title>
        <authorList>
            <person name="Goeker M."/>
        </authorList>
    </citation>
    <scope>NUCLEOTIDE SEQUENCE [LARGE SCALE GENOMIC DNA]</scope>
    <source>
        <strain evidence="2 3">DSM 25527</strain>
    </source>
</reference>
<keyword evidence="3" id="KW-1185">Reference proteome</keyword>
<accession>A0A397PAS6</accession>
<dbReference type="AlphaFoldDB" id="A0A397PAS6"/>